<evidence type="ECO:0000256" key="4">
    <source>
        <dbReference type="SAM" id="SignalP"/>
    </source>
</evidence>
<sequence length="144" mass="14681">MKKQPSLSSAVALACVLQVSMCHATGLIYTPVNPTFGGDPNNGPFLLSTANAVNKHTAPATSGLDGISAQTPLQQFNSELEQAILSRIASSATESIIGPNGTLQPGTITTGQFTVSVTNLGNGSLQVTTTDTSTGQSTSFQVGQ</sequence>
<keyword evidence="6" id="KW-1185">Reference proteome</keyword>
<dbReference type="PROSITE" id="PS51257">
    <property type="entry name" value="PROKAR_LIPOPROTEIN"/>
    <property type="match status" value="1"/>
</dbReference>
<proteinExistence type="predicted"/>
<comment type="function">
    <text evidence="1">May be involved in the biogenesis of curli organelles.</text>
</comment>
<evidence type="ECO:0000256" key="1">
    <source>
        <dbReference type="ARBA" id="ARBA00003989"/>
    </source>
</evidence>
<name>A0A4V1EI64_9BURK</name>
<evidence type="ECO:0000256" key="3">
    <source>
        <dbReference type="ARBA" id="ARBA00022729"/>
    </source>
</evidence>
<accession>A0A4V1EI64</accession>
<evidence type="ECO:0000313" key="5">
    <source>
        <dbReference type="EMBL" id="QCP52680.1"/>
    </source>
</evidence>
<feature type="signal peptide" evidence="4">
    <location>
        <begin position="1"/>
        <end position="24"/>
    </location>
</feature>
<feature type="chain" id="PRO_5020851182" description="Curli production assembly/transport component CsgF" evidence="4">
    <location>
        <begin position="25"/>
        <end position="144"/>
    </location>
</feature>
<protein>
    <recommendedName>
        <fullName evidence="2">Curli production assembly/transport component CsgF</fullName>
    </recommendedName>
</protein>
<dbReference type="Pfam" id="PF10614">
    <property type="entry name" value="CsgF"/>
    <property type="match status" value="1"/>
</dbReference>
<dbReference type="InterPro" id="IPR018893">
    <property type="entry name" value="T8SS_CsgF"/>
</dbReference>
<gene>
    <name evidence="5" type="ORF">FAZ95_26390</name>
</gene>
<dbReference type="EMBL" id="CP040078">
    <property type="protein sequence ID" value="QCP52680.1"/>
    <property type="molecule type" value="Genomic_DNA"/>
</dbReference>
<dbReference type="Proteomes" id="UP000298656">
    <property type="component" value="Chromosome 2"/>
</dbReference>
<dbReference type="KEGG" id="tvl:FAZ95_26390"/>
<evidence type="ECO:0000256" key="2">
    <source>
        <dbReference type="ARBA" id="ARBA00014031"/>
    </source>
</evidence>
<dbReference type="OrthoDB" id="1443407at2"/>
<dbReference type="RefSeq" id="WP_137335451.1">
    <property type="nucleotide sequence ID" value="NZ_CP040078.1"/>
</dbReference>
<evidence type="ECO:0000313" key="6">
    <source>
        <dbReference type="Proteomes" id="UP000298656"/>
    </source>
</evidence>
<keyword evidence="3 4" id="KW-0732">Signal</keyword>
<organism evidence="5 6">
    <name type="scientific">Trinickia violacea</name>
    <dbReference type="NCBI Taxonomy" id="2571746"/>
    <lineage>
        <taxon>Bacteria</taxon>
        <taxon>Pseudomonadati</taxon>
        <taxon>Pseudomonadota</taxon>
        <taxon>Betaproteobacteria</taxon>
        <taxon>Burkholderiales</taxon>
        <taxon>Burkholderiaceae</taxon>
        <taxon>Trinickia</taxon>
    </lineage>
</organism>
<reference evidence="5 6" key="1">
    <citation type="submission" date="2019-05" db="EMBL/GenBank/DDBJ databases">
        <title>Burkholderia sp. DHOD12, isolated from subtropical forest soil.</title>
        <authorList>
            <person name="Gao Z.-H."/>
            <person name="Qiu L.-H."/>
        </authorList>
    </citation>
    <scope>NUCLEOTIDE SEQUENCE [LARGE SCALE GENOMIC DNA]</scope>
    <source>
        <strain evidence="5 6">DHOD12</strain>
    </source>
</reference>
<dbReference type="AlphaFoldDB" id="A0A4V1EI64"/>